<protein>
    <recommendedName>
        <fullName evidence="3 5">NEDD8-activating enzyme E1 regulatory subunit</fullName>
    </recommendedName>
</protein>
<dbReference type="SUPFAM" id="SSF69572">
    <property type="entry name" value="Activating enzymes of the ubiquitin-like proteins"/>
    <property type="match status" value="1"/>
</dbReference>
<dbReference type="GO" id="GO:0045116">
    <property type="term" value="P:protein neddylation"/>
    <property type="evidence" value="ECO:0007669"/>
    <property type="project" value="UniProtKB-UniRule"/>
</dbReference>
<accession>A0A6J8CXD4</accession>
<dbReference type="PANTHER" id="PTHR10953:SF29">
    <property type="entry name" value="NEDD8-ACTIVATING ENZYME E1 REGULATORY SUBUNIT"/>
    <property type="match status" value="1"/>
</dbReference>
<dbReference type="InterPro" id="IPR035985">
    <property type="entry name" value="Ubiquitin-activating_enz"/>
</dbReference>
<dbReference type="GO" id="GO:0019781">
    <property type="term" value="F:NEDD8 activating enzyme activity"/>
    <property type="evidence" value="ECO:0007669"/>
    <property type="project" value="UniProtKB-UniRule"/>
</dbReference>
<dbReference type="FunFam" id="3.40.50.720:FF:000475">
    <property type="entry name" value="NEDD8-activating enzyme E1 regulatory subunit"/>
    <property type="match status" value="1"/>
</dbReference>
<dbReference type="GO" id="GO:0005737">
    <property type="term" value="C:cytoplasm"/>
    <property type="evidence" value="ECO:0007669"/>
    <property type="project" value="TreeGrafter"/>
</dbReference>
<feature type="domain" description="THIF-type NAD/FAD binding fold" evidence="6">
    <location>
        <begin position="15"/>
        <end position="527"/>
    </location>
</feature>
<name>A0A6J8CXD4_MYTCO</name>
<evidence type="ECO:0000256" key="1">
    <source>
        <dbReference type="ARBA" id="ARBA00005032"/>
    </source>
</evidence>
<dbReference type="UniPathway" id="UPA00885"/>
<dbReference type="PIRSF" id="PIRSF039099">
    <property type="entry name" value="APP-BP1"/>
    <property type="match status" value="1"/>
</dbReference>
<dbReference type="PANTHER" id="PTHR10953">
    <property type="entry name" value="UBIQUITIN-ACTIVATING ENZYME E1"/>
    <property type="match status" value="1"/>
</dbReference>
<keyword evidence="4 5" id="KW-0833">Ubl conjugation pathway</keyword>
<evidence type="ECO:0000313" key="8">
    <source>
        <dbReference type="Proteomes" id="UP000507470"/>
    </source>
</evidence>
<evidence type="ECO:0000256" key="2">
    <source>
        <dbReference type="ARBA" id="ARBA00006868"/>
    </source>
</evidence>
<comment type="pathway">
    <text evidence="1 5">Protein modification; protein neddylation.</text>
</comment>
<dbReference type="CDD" id="cd01493">
    <property type="entry name" value="APPBP1_RUB"/>
    <property type="match status" value="1"/>
</dbReference>
<dbReference type="Proteomes" id="UP000507470">
    <property type="component" value="Unassembled WGS sequence"/>
</dbReference>
<evidence type="ECO:0000256" key="3">
    <source>
        <dbReference type="ARBA" id="ARBA00015407"/>
    </source>
</evidence>
<dbReference type="AlphaFoldDB" id="A0A6J8CXD4"/>
<gene>
    <name evidence="7" type="ORF">MCOR_34466</name>
</gene>
<dbReference type="Gene3D" id="3.40.50.720">
    <property type="entry name" value="NAD(P)-binding Rossmann-like Domain"/>
    <property type="match status" value="2"/>
</dbReference>
<dbReference type="Pfam" id="PF00899">
    <property type="entry name" value="ThiF"/>
    <property type="match status" value="1"/>
</dbReference>
<comment type="similarity">
    <text evidence="2 5">Belongs to the ubiquitin-activating E1 family. ULA1 subfamily.</text>
</comment>
<dbReference type="InterPro" id="IPR030667">
    <property type="entry name" value="APP-BP1"/>
</dbReference>
<reference evidence="7 8" key="1">
    <citation type="submission" date="2020-06" db="EMBL/GenBank/DDBJ databases">
        <authorList>
            <person name="Li R."/>
            <person name="Bekaert M."/>
        </authorList>
    </citation>
    <scope>NUCLEOTIDE SEQUENCE [LARGE SCALE GENOMIC DNA]</scope>
    <source>
        <strain evidence="8">wild</strain>
    </source>
</reference>
<dbReference type="OrthoDB" id="1708823at2759"/>
<keyword evidence="8" id="KW-1185">Reference proteome</keyword>
<dbReference type="InterPro" id="IPR000594">
    <property type="entry name" value="ThiF_NAD_FAD-bd"/>
</dbReference>
<organism evidence="7 8">
    <name type="scientific">Mytilus coruscus</name>
    <name type="common">Sea mussel</name>
    <dbReference type="NCBI Taxonomy" id="42192"/>
    <lineage>
        <taxon>Eukaryota</taxon>
        <taxon>Metazoa</taxon>
        <taxon>Spiralia</taxon>
        <taxon>Lophotrochozoa</taxon>
        <taxon>Mollusca</taxon>
        <taxon>Bivalvia</taxon>
        <taxon>Autobranchia</taxon>
        <taxon>Pteriomorphia</taxon>
        <taxon>Mytilida</taxon>
        <taxon>Mytiloidea</taxon>
        <taxon>Mytilidae</taxon>
        <taxon>Mytilinae</taxon>
        <taxon>Mytilus</taxon>
    </lineage>
</organism>
<evidence type="ECO:0000256" key="4">
    <source>
        <dbReference type="ARBA" id="ARBA00022786"/>
    </source>
</evidence>
<sequence>MADTKKVVIDKKNKYDRQLRLWGDHGQSALESACVCLVNVSAVGTEILKNMILPGVGSFTIVDGNKVSGEDVGNNFFLTKDSIGESRAKAATELLSELNDDVSGDFVEESAEKLIRANPDFFSRFTLVIATNLCERELLELDSLLSKRNIPLLVCRSYGFIGYMRIVIKEHTVIESHPDSAHEDLRLDHPFPRLIDYCNSLDLDSMDQKDHSHTPWIVIVYKYLQKWKESVCIRTNKEGFPLDEENFDEAVKSVNTALVPSSMPSEVRKLFEDPCCKNLDSESSSFWILVRAVKEFVDNEGKELLPLRGTIPDMTADSTRYIQLQHVYHGQADDDVGIVTEKVRRIEQSIAKEEPVNTLNMPPPNYENCISDHDIKLFCKNAAFLRVFRSRGLAEEYNSKTANLQEIAQHLGDEDNDDDDFVFYVLLRGVDKFHEEYNRYPGVYEDQVEADVTMLKTSVQKILHDWGLNPTSIKDDYIHEICRYGAAELHTISSFIGGAAAQEAIKIITKQFIPFNNTYIYNAMKQSSLTVQL</sequence>
<proteinExistence type="inferred from homology"/>
<dbReference type="InterPro" id="IPR045886">
    <property type="entry name" value="ThiF/MoeB/HesA"/>
</dbReference>
<dbReference type="EMBL" id="CACVKT020006198">
    <property type="protein sequence ID" value="CAC5400271.1"/>
    <property type="molecule type" value="Genomic_DNA"/>
</dbReference>
<evidence type="ECO:0000256" key="5">
    <source>
        <dbReference type="PIRNR" id="PIRNR039099"/>
    </source>
</evidence>
<evidence type="ECO:0000313" key="7">
    <source>
        <dbReference type="EMBL" id="CAC5400271.1"/>
    </source>
</evidence>
<evidence type="ECO:0000259" key="6">
    <source>
        <dbReference type="Pfam" id="PF00899"/>
    </source>
</evidence>